<sequence length="200" mass="23217">MPLLYKEVDGKISDVKIKIRLTDDEISKIKTWATDGSVTGGDLESCNAFLSLTGEHYKIVATGYATGGYKQPDYDMVKYGWAEYYYHPEWKAWYPDDDLVVDFIVDPVSKENIYLSGLDSAKEIKILLYNEGERNDDAGRKQLNYPMIDRILWARENFDSFSKMSKENISPMIKEIPLTNSDINHNRLLIEENHWYDKTH</sequence>
<evidence type="ECO:0000313" key="1">
    <source>
        <dbReference type="EMBL" id="AFC21995.1"/>
    </source>
</evidence>
<gene>
    <name evidence="1" type="ORF">GAP52_003</name>
</gene>
<proteinExistence type="predicted"/>
<keyword evidence="2" id="KW-1185">Reference proteome</keyword>
<name>K4F9S0_9CAUD</name>
<evidence type="ECO:0000313" key="2">
    <source>
        <dbReference type="Proteomes" id="UP000000456"/>
    </source>
</evidence>
<dbReference type="EMBL" id="JN882286">
    <property type="protein sequence ID" value="AFC21995.1"/>
    <property type="molecule type" value="Genomic_DNA"/>
</dbReference>
<protein>
    <submittedName>
        <fullName evidence="1">Uncharacterized protein</fullName>
    </submittedName>
</protein>
<dbReference type="KEGG" id="vg:13994315"/>
<dbReference type="Proteomes" id="UP000000456">
    <property type="component" value="Segment"/>
</dbReference>
<accession>K4F9S0</accession>
<dbReference type="GeneID" id="13994315"/>
<organism evidence="1 2">
    <name type="scientific">Cronobacter phage vB_CsaP_GAP52</name>
    <dbReference type="NCBI Taxonomy" id="1141137"/>
    <lineage>
        <taxon>Viruses</taxon>
        <taxon>Duplodnaviria</taxon>
        <taxon>Heunggongvirae</taxon>
        <taxon>Uroviricota</taxon>
        <taxon>Caudoviricetes</taxon>
        <taxon>Grimontviridae</taxon>
        <taxon>Crifsvirus</taxon>
        <taxon>Crifsvirus GAP52</taxon>
    </lineage>
</organism>
<dbReference type="RefSeq" id="YP_006987650.1">
    <property type="nucleotide sequence ID" value="NC_019402.1"/>
</dbReference>
<reference evidence="1 2" key="1">
    <citation type="submission" date="2011-10" db="EMBL/GenBank/DDBJ databases">
        <authorList>
            <person name="Burke D."/>
        </authorList>
    </citation>
    <scope>NUCLEOTIDE SEQUENCE [LARGE SCALE GENOMIC DNA]</scope>
    <source>
        <strain evidence="1">VB_CsaP_GAP-52</strain>
    </source>
</reference>